<dbReference type="GeneID" id="39735824"/>
<keyword evidence="1" id="KW-1133">Transmembrane helix</keyword>
<evidence type="ECO:0000313" key="3">
    <source>
        <dbReference type="Proteomes" id="UP000220158"/>
    </source>
</evidence>
<dbReference type="Proteomes" id="UP000220158">
    <property type="component" value="Chromosome 8"/>
</dbReference>
<dbReference type="RefSeq" id="XP_028532727.1">
    <property type="nucleotide sequence ID" value="XM_028676215.1"/>
</dbReference>
<dbReference type="EMBL" id="LN835303">
    <property type="protein sequence ID" value="CRG99722.1"/>
    <property type="molecule type" value="Genomic_DNA"/>
</dbReference>
<dbReference type="KEGG" id="prel:PRELSG_0814800"/>
<accession>A0A1J1H4P4</accession>
<keyword evidence="1" id="KW-0812">Transmembrane</keyword>
<evidence type="ECO:0000313" key="2">
    <source>
        <dbReference type="EMBL" id="CRG99722.1"/>
    </source>
</evidence>
<organism evidence="2 3">
    <name type="scientific">Plasmodium relictum</name>
    <dbReference type="NCBI Taxonomy" id="85471"/>
    <lineage>
        <taxon>Eukaryota</taxon>
        <taxon>Sar</taxon>
        <taxon>Alveolata</taxon>
        <taxon>Apicomplexa</taxon>
        <taxon>Aconoidasida</taxon>
        <taxon>Haemosporida</taxon>
        <taxon>Plasmodiidae</taxon>
        <taxon>Plasmodium</taxon>
        <taxon>Plasmodium (Haemamoeba)</taxon>
    </lineage>
</organism>
<dbReference type="OrthoDB" id="370861at2759"/>
<protein>
    <recommendedName>
        <fullName evidence="4">Transmembrane protein</fullName>
    </recommendedName>
</protein>
<evidence type="ECO:0008006" key="4">
    <source>
        <dbReference type="Google" id="ProtNLM"/>
    </source>
</evidence>
<feature type="transmembrane region" description="Helical" evidence="1">
    <location>
        <begin position="16"/>
        <end position="36"/>
    </location>
</feature>
<evidence type="ECO:0000256" key="1">
    <source>
        <dbReference type="SAM" id="Phobius"/>
    </source>
</evidence>
<dbReference type="AlphaFoldDB" id="A0A1J1H4P4"/>
<keyword evidence="1" id="KW-0472">Membrane</keyword>
<gene>
    <name evidence="2" type="ORF">PRELSG_0814800</name>
</gene>
<keyword evidence="3" id="KW-1185">Reference proteome</keyword>
<proteinExistence type="predicted"/>
<name>A0A1J1H4P4_PLARL</name>
<dbReference type="VEuPathDB" id="PlasmoDB:PRELSG_0814800"/>
<sequence>MYIKKKIYNFYKKNTFAFYLGSTWFILINSSLLFSLKYINNFENRHPYIHDAIKILKIHLDYPNEKCLKLIKKKGNIDSSNKRAKCELTFLFNNEKIYLNINCINIKKKKEDSNDYDDENKDISMYLENPFLIKKEIKNFIVKIKSFLLSFVSSRDNQENNSKNENEIINENKGITYKKEYILNIIKNESEWQINNIMLVKKKICENNERTKLPFINNFFNYSYQIDTIYGNPQNNSYFYKYNNKKKAFSNTQKNLMKVLSCGFFFSTLLAIKRIFIYKNSYSSLNFVKHYVCNNKELHNILGNNQIQIISISGVHEKNYLNSKIFFQTKEKQGVIQMTATKNDLDKYFFLLHAKLLYDNEIIELNKK</sequence>
<reference evidence="2 3" key="1">
    <citation type="submission" date="2015-04" db="EMBL/GenBank/DDBJ databases">
        <authorList>
            <consortium name="Pathogen Informatics"/>
        </authorList>
    </citation>
    <scope>NUCLEOTIDE SEQUENCE [LARGE SCALE GENOMIC DNA]</scope>
    <source>
        <strain evidence="2 3">SGS1</strain>
    </source>
</reference>
<feature type="transmembrane region" description="Helical" evidence="1">
    <location>
        <begin position="255"/>
        <end position="276"/>
    </location>
</feature>